<dbReference type="Pfam" id="PF00622">
    <property type="entry name" value="SPRY"/>
    <property type="match status" value="1"/>
</dbReference>
<evidence type="ECO:0000256" key="1">
    <source>
        <dbReference type="ARBA" id="ARBA00022588"/>
    </source>
</evidence>
<feature type="domain" description="RING-type" evidence="8">
    <location>
        <begin position="15"/>
        <end position="56"/>
    </location>
</feature>
<dbReference type="InterPro" id="IPR017907">
    <property type="entry name" value="Znf_RING_CS"/>
</dbReference>
<dbReference type="InterPro" id="IPR000315">
    <property type="entry name" value="Znf_B-box"/>
</dbReference>
<dbReference type="SMART" id="SM00184">
    <property type="entry name" value="RING"/>
    <property type="match status" value="1"/>
</dbReference>
<dbReference type="InterPro" id="IPR003879">
    <property type="entry name" value="Butyrophylin_SPRY"/>
</dbReference>
<dbReference type="GO" id="GO:0045087">
    <property type="term" value="P:innate immune response"/>
    <property type="evidence" value="ECO:0007669"/>
    <property type="project" value="UniProtKB-KW"/>
</dbReference>
<dbReference type="PROSITE" id="PS50119">
    <property type="entry name" value="ZF_BBOX"/>
    <property type="match status" value="1"/>
</dbReference>
<dbReference type="InterPro" id="IPR003877">
    <property type="entry name" value="SPRY_dom"/>
</dbReference>
<dbReference type="Proteomes" id="UP001488805">
    <property type="component" value="Unassembled WGS sequence"/>
</dbReference>
<evidence type="ECO:0000256" key="2">
    <source>
        <dbReference type="ARBA" id="ARBA00022723"/>
    </source>
</evidence>
<dbReference type="GO" id="GO:0005737">
    <property type="term" value="C:cytoplasm"/>
    <property type="evidence" value="ECO:0007669"/>
    <property type="project" value="UniProtKB-ARBA"/>
</dbReference>
<dbReference type="Pfam" id="PF25600">
    <property type="entry name" value="TRIM_CC"/>
    <property type="match status" value="1"/>
</dbReference>
<dbReference type="InterPro" id="IPR013083">
    <property type="entry name" value="Znf_RING/FYVE/PHD"/>
</dbReference>
<dbReference type="CDD" id="cd13733">
    <property type="entry name" value="SPRY_PRY_C-I_1"/>
    <property type="match status" value="1"/>
</dbReference>
<dbReference type="GO" id="GO:0008270">
    <property type="term" value="F:zinc ion binding"/>
    <property type="evidence" value="ECO:0007669"/>
    <property type="project" value="UniProtKB-KW"/>
</dbReference>
<sequence>MSAASCLLSEEQFLCCICLDVFTSPVTIPCGHNFCKDCITQHWNINSVQFRCPMCKNHFKTRPELRVNTFISEMAAEFRKSAGKKRNEDSVVAKPGEVPCDICTGLKLKALKSCLTCFASYCGIHLEPHMTAGPLKRHSLTDPVANMEARVCTRHRKTLELFCKTDQTCVCSLCTVSEHMAHNIAALKDEYEVRKAELEQEEVAIRQMIKERKLKIQNTRRLKMHSQEDAEREIADGVRIFTSLMQTAERDLNEIIEMIEERQKTTEEQADSFIKELEQEISVLVKRTAEVQQLSLIQDHLQLLQSFTPMNSALCTKDWTEVSLCLPSYEGTVVKAVAELEETLGREKQQLLHKARLKRVQQYAVDVILEHRTANPWLVLSEDGKQVWCGEGRRDLPDNAERFSLYANVLAQQSFSTGRFYYEVQVTGKTDWTLGVVRGSVNRKGIIPLSPVNGYWAVGLRNGNEYLTLARPVVSLSLISRPQTVGVFVSYEEGLVSFYDVDAAVHLYSFTGCCFIEELSPFFSPGLHHGGTNSAPLTISPVTPTD</sequence>
<evidence type="ECO:0000313" key="12">
    <source>
        <dbReference type="Proteomes" id="UP001488805"/>
    </source>
</evidence>
<name>A0AAW1FXX0_ZOAVI</name>
<keyword evidence="4" id="KW-0862">Zinc</keyword>
<dbReference type="Pfam" id="PF13445">
    <property type="entry name" value="zf-RING_UBOX"/>
    <property type="match status" value="1"/>
</dbReference>
<evidence type="ECO:0000256" key="6">
    <source>
        <dbReference type="PROSITE-ProRule" id="PRU00024"/>
    </source>
</evidence>
<keyword evidence="2" id="KW-0479">Metal-binding</keyword>
<evidence type="ECO:0000256" key="4">
    <source>
        <dbReference type="ARBA" id="ARBA00022833"/>
    </source>
</evidence>
<dbReference type="Pfam" id="PF13765">
    <property type="entry name" value="PRY"/>
    <property type="match status" value="1"/>
</dbReference>
<dbReference type="SUPFAM" id="SSF49899">
    <property type="entry name" value="Concanavalin A-like lectins/glucanases"/>
    <property type="match status" value="1"/>
</dbReference>
<feature type="domain" description="B30.2/SPRY" evidence="10">
    <location>
        <begin position="347"/>
        <end position="542"/>
    </location>
</feature>
<dbReference type="Gene3D" id="2.60.120.920">
    <property type="match status" value="1"/>
</dbReference>
<keyword evidence="7" id="KW-0175">Coiled coil</keyword>
<dbReference type="Gene3D" id="3.30.40.10">
    <property type="entry name" value="Zinc/RING finger domain, C3HC4 (zinc finger)"/>
    <property type="match status" value="1"/>
</dbReference>
<dbReference type="Pfam" id="PF00643">
    <property type="entry name" value="zf-B_box"/>
    <property type="match status" value="1"/>
</dbReference>
<dbReference type="SUPFAM" id="SSF57845">
    <property type="entry name" value="B-box zinc-binding domain"/>
    <property type="match status" value="1"/>
</dbReference>
<dbReference type="PRINTS" id="PR01407">
    <property type="entry name" value="BUTYPHLNCDUF"/>
</dbReference>
<dbReference type="SMART" id="SM00589">
    <property type="entry name" value="PRY"/>
    <property type="match status" value="1"/>
</dbReference>
<comment type="caution">
    <text evidence="11">The sequence shown here is derived from an EMBL/GenBank/DDBJ whole genome shotgun (WGS) entry which is preliminary data.</text>
</comment>
<dbReference type="InterPro" id="IPR001870">
    <property type="entry name" value="B30.2/SPRY"/>
</dbReference>
<evidence type="ECO:0000259" key="10">
    <source>
        <dbReference type="PROSITE" id="PS50188"/>
    </source>
</evidence>
<dbReference type="AlphaFoldDB" id="A0AAW1FXX0"/>
<dbReference type="InterPro" id="IPR051051">
    <property type="entry name" value="E3_ubiq-ligase_TRIM/RNF"/>
</dbReference>
<protein>
    <recommendedName>
        <fullName evidence="13">E3 ubiquitin-protein ligase TRIM39-like</fullName>
    </recommendedName>
</protein>
<dbReference type="InterPro" id="IPR058030">
    <property type="entry name" value="TRIM8/14/16/25/29/45/65_CC"/>
</dbReference>
<evidence type="ECO:0000256" key="3">
    <source>
        <dbReference type="ARBA" id="ARBA00022771"/>
    </source>
</evidence>
<keyword evidence="12" id="KW-1185">Reference proteome</keyword>
<feature type="coiled-coil region" evidence="7">
    <location>
        <begin position="181"/>
        <end position="208"/>
    </location>
</feature>
<evidence type="ECO:0000313" key="11">
    <source>
        <dbReference type="EMBL" id="KAK9539431.1"/>
    </source>
</evidence>
<evidence type="ECO:0000256" key="7">
    <source>
        <dbReference type="SAM" id="Coils"/>
    </source>
</evidence>
<evidence type="ECO:0000256" key="5">
    <source>
        <dbReference type="ARBA" id="ARBA00022859"/>
    </source>
</evidence>
<gene>
    <name evidence="11" type="ORF">VZT92_004539</name>
</gene>
<reference evidence="11 12" key="1">
    <citation type="journal article" date="2024" name="Genome Biol. Evol.">
        <title>Chromosome-level genome assembly of the viviparous eelpout Zoarces viviparus.</title>
        <authorList>
            <person name="Fuhrmann N."/>
            <person name="Brasseur M.V."/>
            <person name="Bakowski C.E."/>
            <person name="Podsiadlowski L."/>
            <person name="Prost S."/>
            <person name="Krehenwinkel H."/>
            <person name="Mayer C."/>
        </authorList>
    </citation>
    <scope>NUCLEOTIDE SEQUENCE [LARGE SCALE GENOMIC DNA]</scope>
    <source>
        <strain evidence="11">NO-MEL_2022_Ind0_liver</strain>
    </source>
</reference>
<feature type="coiled-coil region" evidence="7">
    <location>
        <begin position="245"/>
        <end position="294"/>
    </location>
</feature>
<dbReference type="PROSITE" id="PS50089">
    <property type="entry name" value="ZF_RING_2"/>
    <property type="match status" value="1"/>
</dbReference>
<dbReference type="InterPro" id="IPR043136">
    <property type="entry name" value="B30.2/SPRY_sf"/>
</dbReference>
<dbReference type="SMART" id="SM00336">
    <property type="entry name" value="BBOX"/>
    <property type="match status" value="1"/>
</dbReference>
<evidence type="ECO:0008006" key="13">
    <source>
        <dbReference type="Google" id="ProtNLM"/>
    </source>
</evidence>
<dbReference type="EMBL" id="JBCEZU010000023">
    <property type="protein sequence ID" value="KAK9539431.1"/>
    <property type="molecule type" value="Genomic_DNA"/>
</dbReference>
<evidence type="ECO:0000259" key="8">
    <source>
        <dbReference type="PROSITE" id="PS50089"/>
    </source>
</evidence>
<keyword evidence="3 6" id="KW-0863">Zinc-finger</keyword>
<dbReference type="FunFam" id="2.60.120.920:FF:000004">
    <property type="entry name" value="Butyrophilin subfamily 1 member A1"/>
    <property type="match status" value="1"/>
</dbReference>
<accession>A0AAW1FXX0</accession>
<dbReference type="InterPro" id="IPR013320">
    <property type="entry name" value="ConA-like_dom_sf"/>
</dbReference>
<dbReference type="CDD" id="cd19769">
    <property type="entry name" value="Bbox2_TRIM16-like"/>
    <property type="match status" value="1"/>
</dbReference>
<proteinExistence type="predicted"/>
<dbReference type="Gene3D" id="4.10.830.40">
    <property type="match status" value="1"/>
</dbReference>
<dbReference type="PROSITE" id="PS50188">
    <property type="entry name" value="B302_SPRY"/>
    <property type="match status" value="1"/>
</dbReference>
<keyword evidence="1" id="KW-0399">Innate immunity</keyword>
<dbReference type="Gene3D" id="3.30.160.60">
    <property type="entry name" value="Classic Zinc Finger"/>
    <property type="match status" value="1"/>
</dbReference>
<keyword evidence="5" id="KW-0391">Immunity</keyword>
<dbReference type="InterPro" id="IPR027370">
    <property type="entry name" value="Znf-RING_euk"/>
</dbReference>
<dbReference type="PANTHER" id="PTHR25465:SF32">
    <property type="entry name" value="BLOODTHIRSTY-RELATED GENE FAMILY, MEMBER 16 ISOFORM X1-RELATED"/>
    <property type="match status" value="1"/>
</dbReference>
<organism evidence="11 12">
    <name type="scientific">Zoarces viviparus</name>
    <name type="common">Viviparous eelpout</name>
    <name type="synonym">Blennius viviparus</name>
    <dbReference type="NCBI Taxonomy" id="48416"/>
    <lineage>
        <taxon>Eukaryota</taxon>
        <taxon>Metazoa</taxon>
        <taxon>Chordata</taxon>
        <taxon>Craniata</taxon>
        <taxon>Vertebrata</taxon>
        <taxon>Euteleostomi</taxon>
        <taxon>Actinopterygii</taxon>
        <taxon>Neopterygii</taxon>
        <taxon>Teleostei</taxon>
        <taxon>Neoteleostei</taxon>
        <taxon>Acanthomorphata</taxon>
        <taxon>Eupercaria</taxon>
        <taxon>Perciformes</taxon>
        <taxon>Cottioidei</taxon>
        <taxon>Zoarcales</taxon>
        <taxon>Zoarcidae</taxon>
        <taxon>Zoarcinae</taxon>
        <taxon>Zoarces</taxon>
    </lineage>
</organism>
<dbReference type="InterPro" id="IPR006574">
    <property type="entry name" value="PRY"/>
</dbReference>
<dbReference type="PANTHER" id="PTHR25465">
    <property type="entry name" value="B-BOX DOMAIN CONTAINING"/>
    <property type="match status" value="1"/>
</dbReference>
<dbReference type="SUPFAM" id="SSF57850">
    <property type="entry name" value="RING/U-box"/>
    <property type="match status" value="1"/>
</dbReference>
<dbReference type="SMART" id="SM00449">
    <property type="entry name" value="SPRY"/>
    <property type="match status" value="1"/>
</dbReference>
<feature type="domain" description="B box-type" evidence="9">
    <location>
        <begin position="147"/>
        <end position="187"/>
    </location>
</feature>
<dbReference type="InterPro" id="IPR001841">
    <property type="entry name" value="Znf_RING"/>
</dbReference>
<evidence type="ECO:0000259" key="9">
    <source>
        <dbReference type="PROSITE" id="PS50119"/>
    </source>
</evidence>
<dbReference type="PROSITE" id="PS00518">
    <property type="entry name" value="ZF_RING_1"/>
    <property type="match status" value="1"/>
</dbReference>